<evidence type="ECO:0000313" key="3">
    <source>
        <dbReference type="Proteomes" id="UP000027439"/>
    </source>
</evidence>
<dbReference type="STRING" id="1071679.BG57_20930"/>
<reference evidence="2 3" key="1">
    <citation type="submission" date="2014-03" db="EMBL/GenBank/DDBJ databases">
        <title>Draft Genome Sequences of Four Burkholderia Strains.</title>
        <authorList>
            <person name="Liu X.Y."/>
            <person name="Li C.X."/>
            <person name="Xu J.H."/>
        </authorList>
    </citation>
    <scope>NUCLEOTIDE SEQUENCE [LARGE SCALE GENOMIC DNA]</scope>
    <source>
        <strain evidence="2 3">R27</strain>
    </source>
</reference>
<evidence type="ECO:0000313" key="2">
    <source>
        <dbReference type="EMBL" id="KDR36328.1"/>
    </source>
</evidence>
<proteinExistence type="predicted"/>
<accession>A0A069P6U4</accession>
<dbReference type="AlphaFoldDB" id="A0A069P6U4"/>
<organism evidence="2 3">
    <name type="scientific">Caballeronia grimmiae</name>
    <dbReference type="NCBI Taxonomy" id="1071679"/>
    <lineage>
        <taxon>Bacteria</taxon>
        <taxon>Pseudomonadati</taxon>
        <taxon>Pseudomonadota</taxon>
        <taxon>Betaproteobacteria</taxon>
        <taxon>Burkholderiales</taxon>
        <taxon>Burkholderiaceae</taxon>
        <taxon>Caballeronia</taxon>
    </lineage>
</organism>
<feature type="region of interest" description="Disordered" evidence="1">
    <location>
        <begin position="40"/>
        <end position="62"/>
    </location>
</feature>
<name>A0A069P6U4_9BURK</name>
<sequence>MNPESAYITHRNDCDATSSQPACLDSASKHAALPVRSMTANHGLPPDFPERRTRAQPAEPPFAAAMYRVRRSP</sequence>
<gene>
    <name evidence="2" type="ORF">BG57_20930</name>
</gene>
<dbReference type="EMBL" id="JFHE01000004">
    <property type="protein sequence ID" value="KDR36328.1"/>
    <property type="molecule type" value="Genomic_DNA"/>
</dbReference>
<comment type="caution">
    <text evidence="2">The sequence shown here is derived from an EMBL/GenBank/DDBJ whole genome shotgun (WGS) entry which is preliminary data.</text>
</comment>
<dbReference type="Proteomes" id="UP000027439">
    <property type="component" value="Unassembled WGS sequence"/>
</dbReference>
<evidence type="ECO:0000256" key="1">
    <source>
        <dbReference type="SAM" id="MobiDB-lite"/>
    </source>
</evidence>
<protein>
    <submittedName>
        <fullName evidence="2">Uncharacterized protein</fullName>
    </submittedName>
</protein>